<dbReference type="AlphaFoldDB" id="A0A1I2FSM9"/>
<dbReference type="Pfam" id="PF04149">
    <property type="entry name" value="DUF397"/>
    <property type="match status" value="2"/>
</dbReference>
<sequence>MRSVDLTAVTWRKSSYSNPDGGECVEVSDDLLAAAIWRKSSYSNPDGGACLEVADNLPTPTPLVPVRDSKNPNVPALILPAAAWASFVTAVRRDELPGA</sequence>
<evidence type="ECO:0000259" key="1">
    <source>
        <dbReference type="Pfam" id="PF04149"/>
    </source>
</evidence>
<proteinExistence type="predicted"/>
<dbReference type="OrthoDB" id="4570646at2"/>
<dbReference type="InterPro" id="IPR007278">
    <property type="entry name" value="DUF397"/>
</dbReference>
<evidence type="ECO:0000313" key="2">
    <source>
        <dbReference type="EMBL" id="SFF07747.1"/>
    </source>
</evidence>
<reference evidence="2 3" key="1">
    <citation type="submission" date="2016-10" db="EMBL/GenBank/DDBJ databases">
        <authorList>
            <person name="de Groot N.N."/>
        </authorList>
    </citation>
    <scope>NUCLEOTIDE SEQUENCE [LARGE SCALE GENOMIC DNA]</scope>
    <source>
        <strain evidence="2 3">OK461</strain>
    </source>
</reference>
<evidence type="ECO:0000313" key="3">
    <source>
        <dbReference type="Proteomes" id="UP000181942"/>
    </source>
</evidence>
<accession>A0A1I2FSM9</accession>
<dbReference type="EMBL" id="FONR01000003">
    <property type="protein sequence ID" value="SFF07747.1"/>
    <property type="molecule type" value="Genomic_DNA"/>
</dbReference>
<protein>
    <recommendedName>
        <fullName evidence="1">DUF397 domain-containing protein</fullName>
    </recommendedName>
</protein>
<name>A0A1I2FSM9_9ACTN</name>
<feature type="domain" description="DUF397" evidence="1">
    <location>
        <begin position="10"/>
        <end position="27"/>
    </location>
</feature>
<gene>
    <name evidence="2" type="ORF">SAMN02787118_103611</name>
</gene>
<feature type="domain" description="DUF397" evidence="1">
    <location>
        <begin position="37"/>
        <end position="92"/>
    </location>
</feature>
<dbReference type="Proteomes" id="UP000181942">
    <property type="component" value="Unassembled WGS sequence"/>
</dbReference>
<organism evidence="2 3">
    <name type="scientific">Streptomyces mirabilis</name>
    <dbReference type="NCBI Taxonomy" id="68239"/>
    <lineage>
        <taxon>Bacteria</taxon>
        <taxon>Bacillati</taxon>
        <taxon>Actinomycetota</taxon>
        <taxon>Actinomycetes</taxon>
        <taxon>Kitasatosporales</taxon>
        <taxon>Streptomycetaceae</taxon>
        <taxon>Streptomyces</taxon>
    </lineage>
</organism>
<dbReference type="RefSeq" id="WP_075027349.1">
    <property type="nucleotide sequence ID" value="NZ_FONR01000003.1"/>
</dbReference>